<protein>
    <recommendedName>
        <fullName evidence="9">U3 small nucleolar RNA-associated protein 18 homolog</fullName>
    </recommendedName>
    <alternativeName>
        <fullName evidence="10">WD repeat-containing protein 50</fullName>
    </alternativeName>
</protein>
<keyword evidence="5" id="KW-0677">Repeat</keyword>
<name>A0A814KF60_9BILA</name>
<evidence type="ECO:0000256" key="4">
    <source>
        <dbReference type="ARBA" id="ARBA00022574"/>
    </source>
</evidence>
<dbReference type="PANTHER" id="PTHR18359:SF0">
    <property type="entry name" value="U3 SMALL NUCLEOLAR RNA-ASSOCIATED PROTEIN 18 HOMOLOG"/>
    <property type="match status" value="1"/>
</dbReference>
<dbReference type="InterPro" id="IPR036322">
    <property type="entry name" value="WD40_repeat_dom_sf"/>
</dbReference>
<dbReference type="GO" id="GO:0034388">
    <property type="term" value="C:Pwp2p-containing subcomplex of 90S preribosome"/>
    <property type="evidence" value="ECO:0007669"/>
    <property type="project" value="TreeGrafter"/>
</dbReference>
<sequence>MNEEKRKKLNESSDEDYDEQDLQLKVFGFKKNRTLLRKNSEQDESGKEEIESDEKIFCSQDENYEKVEKEQDLENLVFGSIESSIITNIDKLYKKDKNPIIKKKLNNLEKTCLASHFERKPAWNDDADNEIVDLDQFNQFSNGHNKKTDQITSSQVEESLKARYKKFYGTPVWADLEFNKTKKNNQNDRRKIESEIDSEEEEYVEDEIFHHTGTLLADKTKFKGPIPKGLIDIKVCTDANYEEPSQSRLKSVEFHPTARVLLTAGLDQKLKLFQIDGKKNPKIQSIFVEKFPILSAHFTRNGEEIIMGSRHKNFYYYDMIAGKMVTVVPPVKAIDEYQKRSISSNFEISPNNSVCAFIGTQGQIHLFSVKSKEWIDTLKINGECNCIAFSSDSRYIFAFGDDKDVNIFDMNDRGHRCFQKFSDFGCLSGTALAVSENSQFLATGCKSGVVNLYNLNELTLNSPNKNPKPLKSFLNLTTPCTGLKFNSTSELLATCSSHAENAFKIIHTSSLSIMQNFPIQNQDRSVFTPMRIPQCFDFSLNSCYLAIGNQKGNALLYRLKHYNGPY</sequence>
<evidence type="ECO:0000256" key="7">
    <source>
        <dbReference type="ARBA" id="ARBA00025767"/>
    </source>
</evidence>
<comment type="subcellular location">
    <subcellularLocation>
        <location evidence="1">Nucleus</location>
        <location evidence="1">Nucleolus</location>
    </subcellularLocation>
</comment>
<dbReference type="Pfam" id="PF00400">
    <property type="entry name" value="WD40"/>
    <property type="match status" value="1"/>
</dbReference>
<evidence type="ECO:0000256" key="6">
    <source>
        <dbReference type="ARBA" id="ARBA00023242"/>
    </source>
</evidence>
<dbReference type="FunFam" id="2.130.10.10:FF:000121">
    <property type="entry name" value="U3 small nucleolar RNA-associated protein 18 homolog"/>
    <property type="match status" value="1"/>
</dbReference>
<keyword evidence="6" id="KW-0539">Nucleus</keyword>
<dbReference type="SUPFAM" id="SSF50978">
    <property type="entry name" value="WD40 repeat-like"/>
    <property type="match status" value="1"/>
</dbReference>
<gene>
    <name evidence="11" type="ORF">OXX778_LOCUS18714</name>
</gene>
<keyword evidence="2" id="KW-0698">rRNA processing</keyword>
<dbReference type="PANTHER" id="PTHR18359">
    <property type="entry name" value="WD-REPEAT PROTEIN-RELATED"/>
    <property type="match status" value="1"/>
</dbReference>
<dbReference type="InterPro" id="IPR045161">
    <property type="entry name" value="Utp18"/>
</dbReference>
<comment type="caution">
    <text evidence="11">The sequence shown here is derived from an EMBL/GenBank/DDBJ whole genome shotgun (WGS) entry which is preliminary data.</text>
</comment>
<organism evidence="11 12">
    <name type="scientific">Brachionus calyciflorus</name>
    <dbReference type="NCBI Taxonomy" id="104777"/>
    <lineage>
        <taxon>Eukaryota</taxon>
        <taxon>Metazoa</taxon>
        <taxon>Spiralia</taxon>
        <taxon>Gnathifera</taxon>
        <taxon>Rotifera</taxon>
        <taxon>Eurotatoria</taxon>
        <taxon>Monogononta</taxon>
        <taxon>Pseudotrocha</taxon>
        <taxon>Ploima</taxon>
        <taxon>Brachionidae</taxon>
        <taxon>Brachionus</taxon>
    </lineage>
</organism>
<dbReference type="GO" id="GO:0006364">
    <property type="term" value="P:rRNA processing"/>
    <property type="evidence" value="ECO:0007669"/>
    <property type="project" value="UniProtKB-KW"/>
</dbReference>
<comment type="function">
    <text evidence="8">Part of the small subunit (SSU) processome, first precursor of the small eukaryotic ribosomal subunit. During the assembly of the SSU processome in the nucleolus, many ribosome biogenesis factors, an RNA chaperone and ribosomal proteins associate with the nascent pre-rRNA and work in concert to generate RNA folding, modifications, rearrangements and cleavage as well as targeted degradation of pre-ribosomal RNA by the RNA exosome. Involved in nucleolar processing of pre-18S ribosomal RNA.</text>
</comment>
<evidence type="ECO:0000313" key="11">
    <source>
        <dbReference type="EMBL" id="CAF1048663.1"/>
    </source>
</evidence>
<proteinExistence type="inferred from homology"/>
<comment type="similarity">
    <text evidence="7">Belongs to the WD repeat UTP18 family.</text>
</comment>
<keyword evidence="4" id="KW-0853">WD repeat</keyword>
<evidence type="ECO:0000256" key="8">
    <source>
        <dbReference type="ARBA" id="ARBA00058527"/>
    </source>
</evidence>
<dbReference type="SMART" id="SM00320">
    <property type="entry name" value="WD40"/>
    <property type="match status" value="5"/>
</dbReference>
<dbReference type="AlphaFoldDB" id="A0A814KF60"/>
<reference evidence="11" key="1">
    <citation type="submission" date="2021-02" db="EMBL/GenBank/DDBJ databases">
        <authorList>
            <person name="Nowell W R."/>
        </authorList>
    </citation>
    <scope>NUCLEOTIDE SEQUENCE</scope>
    <source>
        <strain evidence="11">Ploen Becks lab</strain>
    </source>
</reference>
<accession>A0A814KF60</accession>
<dbReference type="EMBL" id="CAJNOC010005308">
    <property type="protein sequence ID" value="CAF1048663.1"/>
    <property type="molecule type" value="Genomic_DNA"/>
</dbReference>
<evidence type="ECO:0000256" key="1">
    <source>
        <dbReference type="ARBA" id="ARBA00004604"/>
    </source>
</evidence>
<evidence type="ECO:0000256" key="2">
    <source>
        <dbReference type="ARBA" id="ARBA00022552"/>
    </source>
</evidence>
<evidence type="ECO:0000256" key="3">
    <source>
        <dbReference type="ARBA" id="ARBA00022553"/>
    </source>
</evidence>
<evidence type="ECO:0000313" key="12">
    <source>
        <dbReference type="Proteomes" id="UP000663879"/>
    </source>
</evidence>
<evidence type="ECO:0000256" key="5">
    <source>
        <dbReference type="ARBA" id="ARBA00022737"/>
    </source>
</evidence>
<keyword evidence="3" id="KW-0597">Phosphoprotein</keyword>
<evidence type="ECO:0000256" key="10">
    <source>
        <dbReference type="ARBA" id="ARBA00075773"/>
    </source>
</evidence>
<dbReference type="OrthoDB" id="1935146at2759"/>
<dbReference type="InterPro" id="IPR001680">
    <property type="entry name" value="WD40_rpt"/>
</dbReference>
<dbReference type="GO" id="GO:0032040">
    <property type="term" value="C:small-subunit processome"/>
    <property type="evidence" value="ECO:0007669"/>
    <property type="project" value="TreeGrafter"/>
</dbReference>
<keyword evidence="12" id="KW-1185">Reference proteome</keyword>
<dbReference type="Proteomes" id="UP000663879">
    <property type="component" value="Unassembled WGS sequence"/>
</dbReference>
<evidence type="ECO:0000256" key="9">
    <source>
        <dbReference type="ARBA" id="ARBA00074442"/>
    </source>
</evidence>
<dbReference type="Gene3D" id="2.130.10.10">
    <property type="entry name" value="YVTN repeat-like/Quinoprotein amine dehydrogenase"/>
    <property type="match status" value="1"/>
</dbReference>
<dbReference type="InterPro" id="IPR015943">
    <property type="entry name" value="WD40/YVTN_repeat-like_dom_sf"/>
</dbReference>